<dbReference type="Proteomes" id="UP000232323">
    <property type="component" value="Unassembled WGS sequence"/>
</dbReference>
<accession>A0A250WV65</accession>
<reference evidence="1 2" key="1">
    <citation type="submission" date="2017-08" db="EMBL/GenBank/DDBJ databases">
        <title>Acidophilic green algal genome provides insights into adaptation to an acidic environment.</title>
        <authorList>
            <person name="Hirooka S."/>
            <person name="Hirose Y."/>
            <person name="Kanesaki Y."/>
            <person name="Higuchi S."/>
            <person name="Fujiwara T."/>
            <person name="Onuma R."/>
            <person name="Era A."/>
            <person name="Ohbayashi R."/>
            <person name="Uzuka A."/>
            <person name="Nozaki H."/>
            <person name="Yoshikawa H."/>
            <person name="Miyagishima S.Y."/>
        </authorList>
    </citation>
    <scope>NUCLEOTIDE SEQUENCE [LARGE SCALE GENOMIC DNA]</scope>
    <source>
        <strain evidence="1 2">NIES-2499</strain>
    </source>
</reference>
<protein>
    <submittedName>
        <fullName evidence="1">Uncharacterized protein</fullName>
    </submittedName>
</protein>
<gene>
    <name evidence="1" type="ORF">CEUSTIGMA_g1879.t1</name>
</gene>
<evidence type="ECO:0000313" key="2">
    <source>
        <dbReference type="Proteomes" id="UP000232323"/>
    </source>
</evidence>
<proteinExistence type="predicted"/>
<organism evidence="1 2">
    <name type="scientific">Chlamydomonas eustigma</name>
    <dbReference type="NCBI Taxonomy" id="1157962"/>
    <lineage>
        <taxon>Eukaryota</taxon>
        <taxon>Viridiplantae</taxon>
        <taxon>Chlorophyta</taxon>
        <taxon>core chlorophytes</taxon>
        <taxon>Chlorophyceae</taxon>
        <taxon>CS clade</taxon>
        <taxon>Chlamydomonadales</taxon>
        <taxon>Chlamydomonadaceae</taxon>
        <taxon>Chlamydomonas</taxon>
    </lineage>
</organism>
<dbReference type="EMBL" id="BEGY01000007">
    <property type="protein sequence ID" value="GAX74430.1"/>
    <property type="molecule type" value="Genomic_DNA"/>
</dbReference>
<dbReference type="AlphaFoldDB" id="A0A250WV65"/>
<keyword evidence="2" id="KW-1185">Reference proteome</keyword>
<name>A0A250WV65_9CHLO</name>
<comment type="caution">
    <text evidence="1">The sequence shown here is derived from an EMBL/GenBank/DDBJ whole genome shotgun (WGS) entry which is preliminary data.</text>
</comment>
<evidence type="ECO:0000313" key="1">
    <source>
        <dbReference type="EMBL" id="GAX74430.1"/>
    </source>
</evidence>
<sequence>MYVIKTRSFFKWNNSTSFACADPQDITFSNHFATKYAKWSEDEANMLHNMYNMYCCAFCGVTDWGGQSANQAGFRMLDIKERVVHGYSRGDISGASSMFDQPLIARAPGQDHQAFTNLDPECGTSDGSDAASISAHVEAVLGVLKHTNPAVKTFKTLAEKGGGRMNSGLPLLPLLPPRAIKDITQHAAARDPTHMGLVNSNLMSDVLSLVAAVDVV</sequence>